<dbReference type="AlphaFoldDB" id="A0A4R5WUN0"/>
<dbReference type="PROSITE" id="PS51819">
    <property type="entry name" value="VOC"/>
    <property type="match status" value="1"/>
</dbReference>
<dbReference type="Gene3D" id="3.10.180.10">
    <property type="entry name" value="2,3-Dihydroxybiphenyl 1,2-Dioxygenase, domain 1"/>
    <property type="match status" value="1"/>
</dbReference>
<dbReference type="RefSeq" id="WP_133435817.1">
    <property type="nucleotide sequence ID" value="NZ_JAUFSA010000001.1"/>
</dbReference>
<dbReference type="Proteomes" id="UP001229081">
    <property type="component" value="Unassembled WGS sequence"/>
</dbReference>
<dbReference type="Pfam" id="PF18029">
    <property type="entry name" value="Glyoxalase_6"/>
    <property type="match status" value="1"/>
</dbReference>
<name>A0A4R5WUN0_9MYCO</name>
<evidence type="ECO:0000313" key="3">
    <source>
        <dbReference type="Proteomes" id="UP001229081"/>
    </source>
</evidence>
<dbReference type="InterPro" id="IPR041581">
    <property type="entry name" value="Glyoxalase_6"/>
</dbReference>
<accession>A0A4R5WUN0</accession>
<organism evidence="2 3">
    <name type="scientific">Mycobacterium paragordonae</name>
    <dbReference type="NCBI Taxonomy" id="1389713"/>
    <lineage>
        <taxon>Bacteria</taxon>
        <taxon>Bacillati</taxon>
        <taxon>Actinomycetota</taxon>
        <taxon>Actinomycetes</taxon>
        <taxon>Mycobacteriales</taxon>
        <taxon>Mycobacteriaceae</taxon>
        <taxon>Mycobacterium</taxon>
    </lineage>
</organism>
<gene>
    <name evidence="2" type="ORF">QXL92_01400</name>
</gene>
<dbReference type="CDD" id="cd06587">
    <property type="entry name" value="VOC"/>
    <property type="match status" value="1"/>
</dbReference>
<evidence type="ECO:0000313" key="2">
    <source>
        <dbReference type="EMBL" id="MDP7733414.1"/>
    </source>
</evidence>
<feature type="domain" description="VOC" evidence="1">
    <location>
        <begin position="3"/>
        <end position="113"/>
    </location>
</feature>
<dbReference type="SUPFAM" id="SSF54593">
    <property type="entry name" value="Glyoxalase/Bleomycin resistance protein/Dihydroxybiphenyl dioxygenase"/>
    <property type="match status" value="1"/>
</dbReference>
<proteinExistence type="predicted"/>
<comment type="caution">
    <text evidence="2">The sequence shown here is derived from an EMBL/GenBank/DDBJ whole genome shotgun (WGS) entry which is preliminary data.</text>
</comment>
<dbReference type="PANTHER" id="PTHR35908:SF1">
    <property type="entry name" value="CONSERVED PROTEIN"/>
    <property type="match status" value="1"/>
</dbReference>
<protein>
    <submittedName>
        <fullName evidence="2">VOC family protein</fullName>
    </submittedName>
</protein>
<dbReference type="EMBL" id="JAUFSA010000001">
    <property type="protein sequence ID" value="MDP7733414.1"/>
    <property type="molecule type" value="Genomic_DNA"/>
</dbReference>
<dbReference type="InterPro" id="IPR037523">
    <property type="entry name" value="VOC_core"/>
</dbReference>
<evidence type="ECO:0000259" key="1">
    <source>
        <dbReference type="PROSITE" id="PS51819"/>
    </source>
</evidence>
<dbReference type="InterPro" id="IPR029068">
    <property type="entry name" value="Glyas_Bleomycin-R_OHBP_Dase"/>
</dbReference>
<sequence>MLTFEEICIDAADPTTLGQWWARALGWQHEIDEEGDVRLTAPHGAGPSWMFLRVADERIVKNRIHFDFRPDDQEAEVRRLLELGARQVDIGQGRQSWVVLADPEGNEFCVLAANRDGQ</sequence>
<dbReference type="PANTHER" id="PTHR35908">
    <property type="entry name" value="HYPOTHETICAL FUSION PROTEIN"/>
    <property type="match status" value="1"/>
</dbReference>
<reference evidence="2" key="1">
    <citation type="submission" date="2023-06" db="EMBL/GenBank/DDBJ databases">
        <title>Identification of two novel mycobacterium reveal diversities and complexities of Mycobacterium gordonae clade.</title>
        <authorList>
            <person name="Matsumoto Y."/>
            <person name="Nakamura S."/>
            <person name="Motooka D."/>
            <person name="Fukushima K."/>
        </authorList>
    </citation>
    <scope>NUCLEOTIDE SEQUENCE</scope>
    <source>
        <strain evidence="2">TY812</strain>
    </source>
</reference>